<reference evidence="1" key="1">
    <citation type="journal article" date="2015" name="Nature">
        <title>Complex archaea that bridge the gap between prokaryotes and eukaryotes.</title>
        <authorList>
            <person name="Spang A."/>
            <person name="Saw J.H."/>
            <person name="Jorgensen S.L."/>
            <person name="Zaremba-Niedzwiedzka K."/>
            <person name="Martijn J."/>
            <person name="Lind A.E."/>
            <person name="van Eijk R."/>
            <person name="Schleper C."/>
            <person name="Guy L."/>
            <person name="Ettema T.J."/>
        </authorList>
    </citation>
    <scope>NUCLEOTIDE SEQUENCE</scope>
</reference>
<accession>A0A0F8YYV6</accession>
<dbReference type="EMBL" id="LAZR01066644">
    <property type="protein sequence ID" value="KKK53161.1"/>
    <property type="molecule type" value="Genomic_DNA"/>
</dbReference>
<dbReference type="AlphaFoldDB" id="A0A0F8YYV6"/>
<evidence type="ECO:0000313" key="1">
    <source>
        <dbReference type="EMBL" id="KKK53161.1"/>
    </source>
</evidence>
<comment type="caution">
    <text evidence="1">The sequence shown here is derived from an EMBL/GenBank/DDBJ whole genome shotgun (WGS) entry which is preliminary data.</text>
</comment>
<protein>
    <submittedName>
        <fullName evidence="1">Uncharacterized protein</fullName>
    </submittedName>
</protein>
<sequence>MSDGTEIYLDKIKLGALIVEKELNLIELYNTLISEVRLRPDIKEIMKEYPTFHKAWQGLVELYDFLEYDYLKKLKGEKKKKKIQSCVEKYKDLEDLDLDDLV</sequence>
<organism evidence="1">
    <name type="scientific">marine sediment metagenome</name>
    <dbReference type="NCBI Taxonomy" id="412755"/>
    <lineage>
        <taxon>unclassified sequences</taxon>
        <taxon>metagenomes</taxon>
        <taxon>ecological metagenomes</taxon>
    </lineage>
</organism>
<proteinExistence type="predicted"/>
<name>A0A0F8YYV6_9ZZZZ</name>
<gene>
    <name evidence="1" type="ORF">LCGC14_3097570</name>
</gene>